<evidence type="ECO:0000256" key="1">
    <source>
        <dbReference type="ARBA" id="ARBA00022490"/>
    </source>
</evidence>
<dbReference type="AlphaFoldDB" id="A0A6J5YAU6"/>
<dbReference type="InterPro" id="IPR029055">
    <property type="entry name" value="Ntn_hydrolases_N"/>
</dbReference>
<dbReference type="Pfam" id="PF00227">
    <property type="entry name" value="Proteasome"/>
    <property type="match status" value="1"/>
</dbReference>
<dbReference type="NCBIfam" id="TIGR03690">
    <property type="entry name" value="20S_bact_beta"/>
    <property type="match status" value="1"/>
</dbReference>
<reference evidence="4" key="1">
    <citation type="submission" date="2020-05" db="EMBL/GenBank/DDBJ databases">
        <authorList>
            <person name="Chiriac C."/>
            <person name="Salcher M."/>
            <person name="Ghai R."/>
            <person name="Kavagutti S V."/>
        </authorList>
    </citation>
    <scope>NUCLEOTIDE SEQUENCE</scope>
</reference>
<dbReference type="InterPro" id="IPR022483">
    <property type="entry name" value="PSB_actinobac"/>
</dbReference>
<dbReference type="PROSITE" id="PS51476">
    <property type="entry name" value="PROTEASOME_BETA_2"/>
    <property type="match status" value="1"/>
</dbReference>
<dbReference type="PANTHER" id="PTHR32194">
    <property type="entry name" value="METALLOPROTEASE TLDD"/>
    <property type="match status" value="1"/>
</dbReference>
<evidence type="ECO:0000313" key="4">
    <source>
        <dbReference type="EMBL" id="CAB4323300.1"/>
    </source>
</evidence>
<dbReference type="PANTHER" id="PTHR32194:SF0">
    <property type="entry name" value="ATP-DEPENDENT PROTEASE SUBUNIT HSLV"/>
    <property type="match status" value="1"/>
</dbReference>
<keyword evidence="3" id="KW-0378">Hydrolase</keyword>
<dbReference type="GO" id="GO:0005839">
    <property type="term" value="C:proteasome core complex"/>
    <property type="evidence" value="ECO:0007669"/>
    <property type="project" value="InterPro"/>
</dbReference>
<dbReference type="SUPFAM" id="SSF56235">
    <property type="entry name" value="N-terminal nucleophile aminohydrolases (Ntn hydrolases)"/>
    <property type="match status" value="1"/>
</dbReference>
<dbReference type="GO" id="GO:0010498">
    <property type="term" value="P:proteasomal protein catabolic process"/>
    <property type="evidence" value="ECO:0007669"/>
    <property type="project" value="InterPro"/>
</dbReference>
<dbReference type="Gene3D" id="3.60.20.10">
    <property type="entry name" value="Glutamine Phosphoribosylpyrophosphate, subunit 1, domain 1"/>
    <property type="match status" value="1"/>
</dbReference>
<keyword evidence="1" id="KW-0963">Cytoplasm</keyword>
<dbReference type="GO" id="GO:0004298">
    <property type="term" value="F:threonine-type endopeptidase activity"/>
    <property type="evidence" value="ECO:0007669"/>
    <property type="project" value="InterPro"/>
</dbReference>
<accession>A0A6J5YAU6</accession>
<evidence type="ECO:0000256" key="2">
    <source>
        <dbReference type="ARBA" id="ARBA00022670"/>
    </source>
</evidence>
<evidence type="ECO:0000256" key="3">
    <source>
        <dbReference type="ARBA" id="ARBA00022801"/>
    </source>
</evidence>
<dbReference type="InterPro" id="IPR001353">
    <property type="entry name" value="Proteasome_sua/b"/>
</dbReference>
<organism evidence="4">
    <name type="scientific">freshwater metagenome</name>
    <dbReference type="NCBI Taxonomy" id="449393"/>
    <lineage>
        <taxon>unclassified sequences</taxon>
        <taxon>metagenomes</taxon>
        <taxon>ecological metagenomes</taxon>
    </lineage>
</organism>
<keyword evidence="2" id="KW-0645">Protease</keyword>
<protein>
    <submittedName>
        <fullName evidence="4">Unannotated protein</fullName>
    </submittedName>
</protein>
<dbReference type="CDD" id="cd01906">
    <property type="entry name" value="proteasome_protease_HslV"/>
    <property type="match status" value="1"/>
</dbReference>
<dbReference type="EMBL" id="CAEMXZ010000037">
    <property type="protein sequence ID" value="CAB4323300.1"/>
    <property type="molecule type" value="Genomic_DNA"/>
</dbReference>
<sequence length="279" mass="29498">MPFFTPSDDPGPDFASLVRRLGLDPVLPGVTLEGRIPVTHATTVVAIRSADGVIMAGDRRATSGNIIAHRAIEKVFAADRHSGVAIAGAAGPAMEMVKLFQLQLEHYEKVEGSPLSLEGKANQLAQMVRSNLPAAMQGLMVVPIFAGYDTRRSTGRLFQYDATGGRYEESHFTTSGSGGSLAASVIKQGYRDGLERDDAIDLAISALFYAADDDSATGGPDLIRGIYPVIATITAQGFRRVDDAEIAERFAGLVATLTGRESGASRLPETSTETGGSLR</sequence>
<dbReference type="InterPro" id="IPR023333">
    <property type="entry name" value="Proteasome_suB-type"/>
</dbReference>
<gene>
    <name evidence="4" type="ORF">UFOPK1392_01053</name>
</gene>
<dbReference type="GO" id="GO:0005737">
    <property type="term" value="C:cytoplasm"/>
    <property type="evidence" value="ECO:0007669"/>
    <property type="project" value="TreeGrafter"/>
</dbReference>
<name>A0A6J5YAU6_9ZZZZ</name>
<proteinExistence type="predicted"/>